<dbReference type="GO" id="GO:0005634">
    <property type="term" value="C:nucleus"/>
    <property type="evidence" value="ECO:0007669"/>
    <property type="project" value="TreeGrafter"/>
</dbReference>
<evidence type="ECO:0000256" key="4">
    <source>
        <dbReference type="ARBA" id="ARBA00022786"/>
    </source>
</evidence>
<evidence type="ECO:0000256" key="5">
    <source>
        <dbReference type="ARBA" id="ARBA00022801"/>
    </source>
</evidence>
<keyword evidence="4" id="KW-0833">Ubl conjugation pathway</keyword>
<dbReference type="AlphaFoldDB" id="A0AA40BGW7"/>
<evidence type="ECO:0000256" key="1">
    <source>
        <dbReference type="ARBA" id="ARBA00000707"/>
    </source>
</evidence>
<comment type="catalytic activity">
    <reaction evidence="1">
        <text>Thiol-dependent hydrolysis of ester, thioester, amide, peptide and isopeptide bonds formed by the C-terminal Gly of ubiquitin (a 76-residue protein attached to proteins as an intracellular targeting signal).</text>
        <dbReference type="EC" id="3.4.19.12"/>
    </reaction>
</comment>
<dbReference type="InterPro" id="IPR019400">
    <property type="entry name" value="Peptidase_C65_otubain"/>
</dbReference>
<evidence type="ECO:0000313" key="10">
    <source>
        <dbReference type="Proteomes" id="UP001172101"/>
    </source>
</evidence>
<evidence type="ECO:0000256" key="7">
    <source>
        <dbReference type="SAM" id="MobiDB-lite"/>
    </source>
</evidence>
<dbReference type="InterPro" id="IPR042467">
    <property type="entry name" value="Peptidase_C65_otubain_sub2"/>
</dbReference>
<keyword evidence="5" id="KW-0378">Hydrolase</keyword>
<dbReference type="GO" id="GO:0043130">
    <property type="term" value="F:ubiquitin binding"/>
    <property type="evidence" value="ECO:0007669"/>
    <property type="project" value="TreeGrafter"/>
</dbReference>
<dbReference type="EMBL" id="JAUIRO010000001">
    <property type="protein sequence ID" value="KAK0733748.1"/>
    <property type="molecule type" value="Genomic_DNA"/>
</dbReference>
<dbReference type="PANTHER" id="PTHR12931">
    <property type="entry name" value="UBIQUITIN THIOLESTERASE PROTEIN OTUB"/>
    <property type="match status" value="1"/>
</dbReference>
<feature type="domain" description="OTU" evidence="8">
    <location>
        <begin position="168"/>
        <end position="380"/>
    </location>
</feature>
<dbReference type="Proteomes" id="UP001172101">
    <property type="component" value="Unassembled WGS sequence"/>
</dbReference>
<dbReference type="GO" id="GO:0006508">
    <property type="term" value="P:proteolysis"/>
    <property type="evidence" value="ECO:0007669"/>
    <property type="project" value="UniProtKB-KW"/>
</dbReference>
<dbReference type="EC" id="3.4.19.12" evidence="2"/>
<name>A0AA40BGW7_9PEZI</name>
<feature type="region of interest" description="Disordered" evidence="7">
    <location>
        <begin position="81"/>
        <end position="103"/>
    </location>
</feature>
<keyword evidence="3" id="KW-0645">Protease</keyword>
<dbReference type="PROSITE" id="PS50802">
    <property type="entry name" value="OTU"/>
    <property type="match status" value="1"/>
</dbReference>
<evidence type="ECO:0000313" key="9">
    <source>
        <dbReference type="EMBL" id="KAK0733748.1"/>
    </source>
</evidence>
<dbReference type="Gene3D" id="1.20.1300.20">
    <property type="entry name" value="Peptidase C65 Otubain, subdomain 2"/>
    <property type="match status" value="1"/>
</dbReference>
<dbReference type="CDD" id="cd22749">
    <property type="entry name" value="Otubain_C65"/>
    <property type="match status" value="1"/>
</dbReference>
<dbReference type="Pfam" id="PF10275">
    <property type="entry name" value="Peptidase_C65"/>
    <property type="match status" value="1"/>
</dbReference>
<gene>
    <name evidence="9" type="ORF">B0T26DRAFT_35419</name>
</gene>
<dbReference type="Gene3D" id="3.30.200.60">
    <property type="entry name" value="Peptidase C65 Otubain, subdomain 1"/>
    <property type="match status" value="1"/>
</dbReference>
<protein>
    <recommendedName>
        <fullName evidence="2">ubiquitinyl hydrolase 1</fullName>
        <ecNumber evidence="2">3.4.19.12</ecNumber>
    </recommendedName>
</protein>
<evidence type="ECO:0000256" key="3">
    <source>
        <dbReference type="ARBA" id="ARBA00022670"/>
    </source>
</evidence>
<dbReference type="GO" id="GO:0071108">
    <property type="term" value="P:protein K48-linked deubiquitination"/>
    <property type="evidence" value="ECO:0007669"/>
    <property type="project" value="TreeGrafter"/>
</dbReference>
<comment type="caution">
    <text evidence="9">The sequence shown here is derived from an EMBL/GenBank/DDBJ whole genome shotgun (WGS) entry which is preliminary data.</text>
</comment>
<dbReference type="SUPFAM" id="SSF54001">
    <property type="entry name" value="Cysteine proteinases"/>
    <property type="match status" value="1"/>
</dbReference>
<dbReference type="PANTHER" id="PTHR12931:SF15">
    <property type="entry name" value="UBIQUITIN THIOESTERASE OTUBAIN-LIKE"/>
    <property type="match status" value="1"/>
</dbReference>
<sequence>MFQPGPTAYVHVSNGYGSVHGLPEYTFEETPLGLSSGGGVFGGSPGTSDAGSALIYTSPIFSASNMGVGPASGTFHFHANSNSTSPASNSASPITNHQPSPAPHFSMVKMEVNSDDLAAQEAAAREYQPQLNGPLIGNKMPSTAITEEYAKADPIYVQKTMALPQTYSHYRPVQGDGNCGWRAIGFGYFETLIKSGNKALIESEKQRLETLNDFIETVGGLSALVFQDMADETIELLQRIAGAIGNREKAMAELTEAFNNGDISNSIMYHFRLLASSWLKGNREAFAAFITSDMGIDGYCQAVIERHNVEIEHLGIMLLVNVLLKPAGFVLEIAYLDRSVASEVNTYRFPDEANDQHPSALGPIIHLLYRPDHYDILYAVDMDRQVHRVTGFSQSYEIANTPAALHAFTAVDLQPLSMIPGFSQPPPGLAPIMDTTTSSPLAAFTPSPASSWMPSPLPFAEPLPGIAPTTPQQDHPVRFNKYCQLPEYVANGVWREPTFLTTTFKNSHFNVAHYNNPNFQPEEYKPEADEYDLPQRPSCRKRGSL</sequence>
<feature type="region of interest" description="Disordered" evidence="7">
    <location>
        <begin position="520"/>
        <end position="545"/>
    </location>
</feature>
<reference evidence="9" key="1">
    <citation type="submission" date="2023-06" db="EMBL/GenBank/DDBJ databases">
        <title>Genome-scale phylogeny and comparative genomics of the fungal order Sordariales.</title>
        <authorList>
            <consortium name="Lawrence Berkeley National Laboratory"/>
            <person name="Hensen N."/>
            <person name="Bonometti L."/>
            <person name="Westerberg I."/>
            <person name="Brannstrom I.O."/>
            <person name="Guillou S."/>
            <person name="Cros-Aarteil S."/>
            <person name="Calhoun S."/>
            <person name="Haridas S."/>
            <person name="Kuo A."/>
            <person name="Mondo S."/>
            <person name="Pangilinan J."/>
            <person name="Riley R."/>
            <person name="LaButti K."/>
            <person name="Andreopoulos B."/>
            <person name="Lipzen A."/>
            <person name="Chen C."/>
            <person name="Yanf M."/>
            <person name="Daum C."/>
            <person name="Ng V."/>
            <person name="Clum A."/>
            <person name="Steindorff A."/>
            <person name="Ohm R."/>
            <person name="Martin F."/>
            <person name="Silar P."/>
            <person name="Natvig D."/>
            <person name="Lalanne C."/>
            <person name="Gautier V."/>
            <person name="Ament-velasquez S.L."/>
            <person name="Kruys A."/>
            <person name="Hutchinson M.I."/>
            <person name="Powell A.J."/>
            <person name="Barry K."/>
            <person name="Miller A.N."/>
            <person name="Grigoriev I.V."/>
            <person name="Debuchy R."/>
            <person name="Gladieux P."/>
            <person name="Thoren M.H."/>
            <person name="Johannesson H."/>
        </authorList>
    </citation>
    <scope>NUCLEOTIDE SEQUENCE</scope>
    <source>
        <strain evidence="9">SMH2392-1A</strain>
    </source>
</reference>
<accession>A0AA40BGW7</accession>
<feature type="compositionally biased region" description="Low complexity" evidence="7">
    <location>
        <begin position="81"/>
        <end position="93"/>
    </location>
</feature>
<organism evidence="9 10">
    <name type="scientific">Lasiosphaeria miniovina</name>
    <dbReference type="NCBI Taxonomy" id="1954250"/>
    <lineage>
        <taxon>Eukaryota</taxon>
        <taxon>Fungi</taxon>
        <taxon>Dikarya</taxon>
        <taxon>Ascomycota</taxon>
        <taxon>Pezizomycotina</taxon>
        <taxon>Sordariomycetes</taxon>
        <taxon>Sordariomycetidae</taxon>
        <taxon>Sordariales</taxon>
        <taxon>Lasiosphaeriaceae</taxon>
        <taxon>Lasiosphaeria</taxon>
    </lineage>
</organism>
<dbReference type="GO" id="GO:0004843">
    <property type="term" value="F:cysteine-type deubiquitinase activity"/>
    <property type="evidence" value="ECO:0007669"/>
    <property type="project" value="UniProtKB-EC"/>
</dbReference>
<evidence type="ECO:0000256" key="2">
    <source>
        <dbReference type="ARBA" id="ARBA00012759"/>
    </source>
</evidence>
<proteinExistence type="predicted"/>
<dbReference type="InterPro" id="IPR003323">
    <property type="entry name" value="OTU_dom"/>
</dbReference>
<evidence type="ECO:0000256" key="6">
    <source>
        <dbReference type="ARBA" id="ARBA00022807"/>
    </source>
</evidence>
<evidence type="ECO:0000259" key="8">
    <source>
        <dbReference type="PROSITE" id="PS50802"/>
    </source>
</evidence>
<dbReference type="RefSeq" id="XP_060302625.1">
    <property type="nucleotide sequence ID" value="XM_060434572.1"/>
</dbReference>
<keyword evidence="6" id="KW-0788">Thiol protease</keyword>
<dbReference type="InterPro" id="IPR038765">
    <property type="entry name" value="Papain-like_cys_pep_sf"/>
</dbReference>
<keyword evidence="10" id="KW-1185">Reference proteome</keyword>
<dbReference type="GeneID" id="85317842"/>
<dbReference type="InterPro" id="IPR042468">
    <property type="entry name" value="Peptidase_C65_otubain_sub1"/>
</dbReference>